<sequence length="373" mass="43725">MATIFSKFNPFQALKSNTQKKKEQDTDSRFHSFNSRREKEKAYESIQRGTSMVPLERIVGSVGRYHDFDNQFKTRKGNIDERLEAILKAMKAGKAMPPISLYQIKDDYYILDGHHRFQAAKRLGYSEIHSRILELLPSENSLENKLYREKTEFKDKGGLPQRIDLTELGVFDHLEKQIEEHRKYLEKERNETISYRDAALDWYHTIYKPLATVIKESNLVHSFPGRTVDDLYLYISTHQWEMGKKRKYGIGVDKLIPKDMEEFRKKMARHKEQKYPEMRPEMTVFILLNVDGRYEQRIFDKLIALDEVKEVHAVHGSIDLIVKITLVRDLLSSDAELLTDFILSTIRKWTGVVSTQTLIPGLSKVKRDDHCLI</sequence>
<evidence type="ECO:0000313" key="4">
    <source>
        <dbReference type="Proteomes" id="UP000826725"/>
    </source>
</evidence>
<keyword evidence="4" id="KW-1185">Reference proteome</keyword>
<dbReference type="KEGG" id="dbk:DGMP_02680"/>
<dbReference type="Pfam" id="PF01037">
    <property type="entry name" value="AsnC_trans_reg"/>
    <property type="match status" value="1"/>
</dbReference>
<proteinExistence type="predicted"/>
<evidence type="ECO:0000259" key="2">
    <source>
        <dbReference type="SMART" id="SM00470"/>
    </source>
</evidence>
<dbReference type="EMBL" id="AP024086">
    <property type="protein sequence ID" value="BCL59575.1"/>
    <property type="molecule type" value="Genomic_DNA"/>
</dbReference>
<dbReference type="Proteomes" id="UP000826725">
    <property type="component" value="Chromosome"/>
</dbReference>
<evidence type="ECO:0000256" key="1">
    <source>
        <dbReference type="SAM" id="MobiDB-lite"/>
    </source>
</evidence>
<dbReference type="SMART" id="SM00470">
    <property type="entry name" value="ParB"/>
    <property type="match status" value="1"/>
</dbReference>
<protein>
    <recommendedName>
        <fullName evidence="2">ParB-like N-terminal domain-containing protein</fullName>
    </recommendedName>
</protein>
<evidence type="ECO:0000313" key="3">
    <source>
        <dbReference type="EMBL" id="BCL59575.1"/>
    </source>
</evidence>
<gene>
    <name evidence="3" type="ORF">DGMP_02680</name>
</gene>
<organism evidence="3 4">
    <name type="scientific">Desulfomarina profundi</name>
    <dbReference type="NCBI Taxonomy" id="2772557"/>
    <lineage>
        <taxon>Bacteria</taxon>
        <taxon>Pseudomonadati</taxon>
        <taxon>Thermodesulfobacteriota</taxon>
        <taxon>Desulfobulbia</taxon>
        <taxon>Desulfobulbales</taxon>
        <taxon>Desulfobulbaceae</taxon>
        <taxon>Desulfomarina</taxon>
    </lineage>
</organism>
<dbReference type="InterPro" id="IPR003115">
    <property type="entry name" value="ParB_N"/>
</dbReference>
<accession>A0A8D5FFI6</accession>
<name>A0A8D5FFI6_9BACT</name>
<reference evidence="3" key="1">
    <citation type="submission" date="2020-09" db="EMBL/GenBank/DDBJ databases">
        <title>Desulfogranum mesoprofundum gen. nov., sp. nov., a novel mesophilic, sulfate-reducing chemolithoautotroph isolated from a deep-sea hydrothermal vent chimney in the Suiyo Seamount.</title>
        <authorList>
            <person name="Hashimoto Y."/>
            <person name="Nakagawa S."/>
        </authorList>
    </citation>
    <scope>NUCLEOTIDE SEQUENCE</scope>
    <source>
        <strain evidence="3">KT2</strain>
    </source>
</reference>
<dbReference type="RefSeq" id="WP_228855784.1">
    <property type="nucleotide sequence ID" value="NZ_AP024086.1"/>
</dbReference>
<feature type="compositionally biased region" description="Basic and acidic residues" evidence="1">
    <location>
        <begin position="20"/>
        <end position="43"/>
    </location>
</feature>
<dbReference type="Pfam" id="PF02195">
    <property type="entry name" value="ParB_N"/>
    <property type="match status" value="1"/>
</dbReference>
<dbReference type="InterPro" id="IPR019887">
    <property type="entry name" value="Tscrpt_reg_AsnC/Lrp_C"/>
</dbReference>
<feature type="region of interest" description="Disordered" evidence="1">
    <location>
        <begin position="16"/>
        <end position="46"/>
    </location>
</feature>
<feature type="domain" description="ParB-like N-terminal" evidence="2">
    <location>
        <begin position="51"/>
        <end position="150"/>
    </location>
</feature>
<dbReference type="CDD" id="cd16387">
    <property type="entry name" value="ParB_N_Srx"/>
    <property type="match status" value="1"/>
</dbReference>
<dbReference type="AlphaFoldDB" id="A0A8D5FFI6"/>